<dbReference type="GO" id="GO:0031267">
    <property type="term" value="F:small GTPase binding"/>
    <property type="evidence" value="ECO:0007669"/>
    <property type="project" value="TreeGrafter"/>
</dbReference>
<dbReference type="AlphaFoldDB" id="A0A367KIP0"/>
<evidence type="ECO:0000256" key="1">
    <source>
        <dbReference type="SAM" id="Coils"/>
    </source>
</evidence>
<dbReference type="InterPro" id="IPR050302">
    <property type="entry name" value="Rab_GAP_TBC_domain"/>
</dbReference>
<dbReference type="PROSITE" id="PS50086">
    <property type="entry name" value="TBC_RABGAP"/>
    <property type="match status" value="1"/>
</dbReference>
<reference evidence="3 4" key="1">
    <citation type="journal article" date="2018" name="G3 (Bethesda)">
        <title>Phylogenetic and Phylogenomic Definition of Rhizopus Species.</title>
        <authorList>
            <person name="Gryganskyi A.P."/>
            <person name="Golan J."/>
            <person name="Dolatabadi S."/>
            <person name="Mondo S."/>
            <person name="Robb S."/>
            <person name="Idnurm A."/>
            <person name="Muszewska A."/>
            <person name="Steczkiewicz K."/>
            <person name="Masonjones S."/>
            <person name="Liao H.L."/>
            <person name="Gajdeczka M.T."/>
            <person name="Anike F."/>
            <person name="Vuek A."/>
            <person name="Anishchenko I.M."/>
            <person name="Voigt K."/>
            <person name="de Hoog G.S."/>
            <person name="Smith M.E."/>
            <person name="Heitman J."/>
            <person name="Vilgalys R."/>
            <person name="Stajich J.E."/>
        </authorList>
    </citation>
    <scope>NUCLEOTIDE SEQUENCE [LARGE SCALE GENOMIC DNA]</scope>
    <source>
        <strain evidence="3 4">LSU 92-RS-03</strain>
    </source>
</reference>
<dbReference type="OrthoDB" id="295078at2759"/>
<dbReference type="PANTHER" id="PTHR47219">
    <property type="entry name" value="RAB GTPASE-ACTIVATING PROTEIN 1-LIKE"/>
    <property type="match status" value="1"/>
</dbReference>
<dbReference type="InterPro" id="IPR035969">
    <property type="entry name" value="Rab-GAP_TBC_sf"/>
</dbReference>
<dbReference type="Proteomes" id="UP000253551">
    <property type="component" value="Unassembled WGS sequence"/>
</dbReference>
<dbReference type="SUPFAM" id="SSF47923">
    <property type="entry name" value="Ypt/Rab-GAP domain of gyp1p"/>
    <property type="match status" value="1"/>
</dbReference>
<dbReference type="Gene3D" id="1.10.472.80">
    <property type="entry name" value="Ypt/Rab-GAP domain of gyp1p, domain 3"/>
    <property type="match status" value="1"/>
</dbReference>
<dbReference type="STRING" id="4846.A0A367KIP0"/>
<feature type="domain" description="Rab-GAP TBC" evidence="2">
    <location>
        <begin position="1"/>
        <end position="91"/>
    </location>
</feature>
<organism evidence="3 4">
    <name type="scientific">Rhizopus stolonifer</name>
    <name type="common">Rhizopus nigricans</name>
    <dbReference type="NCBI Taxonomy" id="4846"/>
    <lineage>
        <taxon>Eukaryota</taxon>
        <taxon>Fungi</taxon>
        <taxon>Fungi incertae sedis</taxon>
        <taxon>Mucoromycota</taxon>
        <taxon>Mucoromycotina</taxon>
        <taxon>Mucoromycetes</taxon>
        <taxon>Mucorales</taxon>
        <taxon>Mucorineae</taxon>
        <taxon>Rhizopodaceae</taxon>
        <taxon>Rhizopus</taxon>
    </lineage>
</organism>
<protein>
    <submittedName>
        <fullName evidence="3">GTPase-activating protein</fullName>
    </submittedName>
</protein>
<evidence type="ECO:0000313" key="3">
    <source>
        <dbReference type="EMBL" id="RCI02076.1"/>
    </source>
</evidence>
<accession>A0A367KIP0</accession>
<gene>
    <name evidence="3" type="primary">GYP5_10</name>
    <name evidence="3" type="ORF">CU098_011930</name>
</gene>
<dbReference type="FunFam" id="1.10.472.80:FF:000027">
    <property type="entry name" value="GTPase activating protein (Evi5)"/>
    <property type="match status" value="1"/>
</dbReference>
<keyword evidence="4" id="KW-1185">Reference proteome</keyword>
<name>A0A367KIP0_RHIST</name>
<evidence type="ECO:0000313" key="4">
    <source>
        <dbReference type="Proteomes" id="UP000253551"/>
    </source>
</evidence>
<proteinExistence type="predicted"/>
<dbReference type="Pfam" id="PF23436">
    <property type="entry name" value="RabGap-TBC_2"/>
    <property type="match status" value="1"/>
</dbReference>
<sequence length="278" mass="32828">MPEEEAFGILVQLLKKYDIREQFTPQMDLLLLRLYQFDGLLHDHLPHIHRHFNEQGIRSNMYASQWFLTLFAYKFPLEMVYRIYDTLFAEGVNCLFRIGLALLAKNQANILSLDFDHLVTYLKDDMLAVYNDNVLDLLHEARKMTIHKKRLEKLSKDFQIENTKADNEACIIAKLTLKRKELIRVHDENDALQQKTKELKQVIERIPGTIESSVQSDMHQLCEKNQTLTHQNARLQDQVADMESMLIEIKLKYAHSESEREVLKQRLTELKKWMNSTL</sequence>
<dbReference type="InterPro" id="IPR000195">
    <property type="entry name" value="Rab-GAP-TBC_dom"/>
</dbReference>
<evidence type="ECO:0000259" key="2">
    <source>
        <dbReference type="PROSITE" id="PS50086"/>
    </source>
</evidence>
<comment type="caution">
    <text evidence="3">The sequence shown here is derived from an EMBL/GenBank/DDBJ whole genome shotgun (WGS) entry which is preliminary data.</text>
</comment>
<dbReference type="EMBL" id="PJQM01001541">
    <property type="protein sequence ID" value="RCI02076.1"/>
    <property type="molecule type" value="Genomic_DNA"/>
</dbReference>
<keyword evidence="1" id="KW-0175">Coiled coil</keyword>
<dbReference type="PANTHER" id="PTHR47219:SF9">
    <property type="entry name" value="GTPASE ACTIVATING PROTEIN AND CENTROSOME-ASSOCIATED, ISOFORM B"/>
    <property type="match status" value="1"/>
</dbReference>
<feature type="coiled-coil region" evidence="1">
    <location>
        <begin position="148"/>
        <end position="252"/>
    </location>
</feature>
<dbReference type="GO" id="GO:0005096">
    <property type="term" value="F:GTPase activator activity"/>
    <property type="evidence" value="ECO:0007669"/>
    <property type="project" value="TreeGrafter"/>
</dbReference>